<comment type="caution">
    <text evidence="1">The sequence shown here is derived from an EMBL/GenBank/DDBJ whole genome shotgun (WGS) entry which is preliminary data.</text>
</comment>
<evidence type="ECO:0000313" key="2">
    <source>
        <dbReference type="Proteomes" id="UP001041814"/>
    </source>
</evidence>
<dbReference type="Proteomes" id="UP001041814">
    <property type="component" value="Unassembled WGS sequence"/>
</dbReference>
<proteinExistence type="predicted"/>
<gene>
    <name evidence="1" type="ORF">CKO43_14715</name>
</gene>
<dbReference type="RefSeq" id="WP_200226802.1">
    <property type="nucleotide sequence ID" value="NZ_NRRT01000006.1"/>
</dbReference>
<keyword evidence="2" id="KW-1185">Reference proteome</keyword>
<evidence type="ECO:0000313" key="1">
    <source>
        <dbReference type="EMBL" id="MBK1714027.1"/>
    </source>
</evidence>
<name>A0ABS1DVJ4_RUBGE</name>
<reference evidence="1" key="1">
    <citation type="submission" date="2017-08" db="EMBL/GenBank/DDBJ databases">
        <authorList>
            <person name="Imhoff J.F."/>
            <person name="Rahn T."/>
            <person name="Kuenzel S."/>
            <person name="Neulinger S.C."/>
        </authorList>
    </citation>
    <scope>NUCLEOTIDE SEQUENCE</scope>
    <source>
        <strain evidence="1">IM 151</strain>
    </source>
</reference>
<reference evidence="1" key="2">
    <citation type="journal article" date="2020" name="Microorganisms">
        <title>Osmotic Adaptation and Compatible Solute Biosynthesis of Phototrophic Bacteria as Revealed from Genome Analyses.</title>
        <authorList>
            <person name="Imhoff J.F."/>
            <person name="Rahn T."/>
            <person name="Kunzel S."/>
            <person name="Keller A."/>
            <person name="Neulinger S.C."/>
        </authorList>
    </citation>
    <scope>NUCLEOTIDE SEQUENCE</scope>
    <source>
        <strain evidence="1">IM 151</strain>
    </source>
</reference>
<organism evidence="1 2">
    <name type="scientific">Rubrivivax gelatinosus</name>
    <name type="common">Rhodocyclus gelatinosus</name>
    <name type="synonym">Rhodopseudomonas gelatinosa</name>
    <dbReference type="NCBI Taxonomy" id="28068"/>
    <lineage>
        <taxon>Bacteria</taxon>
        <taxon>Pseudomonadati</taxon>
        <taxon>Pseudomonadota</taxon>
        <taxon>Betaproteobacteria</taxon>
        <taxon>Burkholderiales</taxon>
        <taxon>Sphaerotilaceae</taxon>
        <taxon>Rubrivivax</taxon>
    </lineage>
</organism>
<accession>A0ABS1DVJ4</accession>
<protein>
    <submittedName>
        <fullName evidence="1">Uncharacterized protein</fullName>
    </submittedName>
</protein>
<dbReference type="EMBL" id="NRRU01000053">
    <property type="protein sequence ID" value="MBK1714027.1"/>
    <property type="molecule type" value="Genomic_DNA"/>
</dbReference>
<sequence length="77" mass="8185">MNAESQGAQSSLQLVDVIDLKWLFANEGVFLHVERLQHDPGYARELIAQAAASPSPQLRAAAARLAGQIEAGDATEA</sequence>